<reference evidence="5 6" key="1">
    <citation type="submission" date="2023-11" db="EMBL/GenBank/DDBJ databases">
        <title>Dfirmibasis_genome.</title>
        <authorList>
            <person name="Edelbroek B."/>
            <person name="Kjellin J."/>
            <person name="Jerlstrom-Hultqvist J."/>
            <person name="Soderbom F."/>
        </authorList>
    </citation>
    <scope>NUCLEOTIDE SEQUENCE [LARGE SCALE GENOMIC DNA]</scope>
    <source>
        <strain evidence="5 6">TNS-C-14</strain>
    </source>
</reference>
<dbReference type="FunFam" id="3.30.70.330:FF:001551">
    <property type="entry name" value="Uncharacterized protein"/>
    <property type="match status" value="1"/>
</dbReference>
<comment type="caution">
    <text evidence="5">The sequence shown here is derived from an EMBL/GenBank/DDBJ whole genome shotgun (WGS) entry which is preliminary data.</text>
</comment>
<dbReference type="Proteomes" id="UP001344447">
    <property type="component" value="Unassembled WGS sequence"/>
</dbReference>
<evidence type="ECO:0000313" key="5">
    <source>
        <dbReference type="EMBL" id="KAK5578787.1"/>
    </source>
</evidence>
<gene>
    <name evidence="5" type="ORF">RB653_008460</name>
</gene>
<protein>
    <recommendedName>
        <fullName evidence="4">RRM domain-containing protein</fullName>
    </recommendedName>
</protein>
<dbReference type="AlphaFoldDB" id="A0AAN7TZ27"/>
<evidence type="ECO:0000313" key="6">
    <source>
        <dbReference type="Proteomes" id="UP001344447"/>
    </source>
</evidence>
<dbReference type="Pfam" id="PF00076">
    <property type="entry name" value="RRM_1"/>
    <property type="match status" value="1"/>
</dbReference>
<dbReference type="SMART" id="SM00360">
    <property type="entry name" value="RRM"/>
    <property type="match status" value="1"/>
</dbReference>
<dbReference type="GO" id="GO:0003723">
    <property type="term" value="F:RNA binding"/>
    <property type="evidence" value="ECO:0007669"/>
    <property type="project" value="UniProtKB-UniRule"/>
</dbReference>
<name>A0AAN7TZ27_9MYCE</name>
<evidence type="ECO:0000256" key="2">
    <source>
        <dbReference type="PROSITE-ProRule" id="PRU00176"/>
    </source>
</evidence>
<dbReference type="Gene3D" id="3.30.70.330">
    <property type="match status" value="1"/>
</dbReference>
<sequence length="124" mass="13909">MDIPESLTKGVNKKNVLYVGGISDDVTVDILRAAFIPFGNINDIILPMDHKTQKLKGFGFVDFELPEDAADALDNMHESEIFGRVIRCSIAKPIKNLNKAVWSSDDYHRNEENEENKNTVDGDD</sequence>
<dbReference type="PANTHER" id="PTHR48037:SF1">
    <property type="entry name" value="RRM DOMAIN-CONTAINING PROTEIN"/>
    <property type="match status" value="1"/>
</dbReference>
<organism evidence="5 6">
    <name type="scientific">Dictyostelium firmibasis</name>
    <dbReference type="NCBI Taxonomy" id="79012"/>
    <lineage>
        <taxon>Eukaryota</taxon>
        <taxon>Amoebozoa</taxon>
        <taxon>Evosea</taxon>
        <taxon>Eumycetozoa</taxon>
        <taxon>Dictyostelia</taxon>
        <taxon>Dictyosteliales</taxon>
        <taxon>Dictyosteliaceae</taxon>
        <taxon>Dictyostelium</taxon>
    </lineage>
</organism>
<dbReference type="EMBL" id="JAVFKY010000003">
    <property type="protein sequence ID" value="KAK5578787.1"/>
    <property type="molecule type" value="Genomic_DNA"/>
</dbReference>
<dbReference type="InterPro" id="IPR035979">
    <property type="entry name" value="RBD_domain_sf"/>
</dbReference>
<dbReference type="PANTHER" id="PTHR48037">
    <property type="entry name" value="ATPASE E1"/>
    <property type="match status" value="1"/>
</dbReference>
<evidence type="ECO:0000256" key="1">
    <source>
        <dbReference type="ARBA" id="ARBA00022884"/>
    </source>
</evidence>
<feature type="region of interest" description="Disordered" evidence="3">
    <location>
        <begin position="105"/>
        <end position="124"/>
    </location>
</feature>
<dbReference type="InterPro" id="IPR000504">
    <property type="entry name" value="RRM_dom"/>
</dbReference>
<accession>A0AAN7TZ27</accession>
<dbReference type="SUPFAM" id="SSF54928">
    <property type="entry name" value="RNA-binding domain, RBD"/>
    <property type="match status" value="1"/>
</dbReference>
<keyword evidence="6" id="KW-1185">Reference proteome</keyword>
<feature type="domain" description="RRM" evidence="4">
    <location>
        <begin position="15"/>
        <end position="93"/>
    </location>
</feature>
<dbReference type="CDD" id="cd12347">
    <property type="entry name" value="RRM_PPIE"/>
    <property type="match status" value="1"/>
</dbReference>
<evidence type="ECO:0000259" key="4">
    <source>
        <dbReference type="PROSITE" id="PS50102"/>
    </source>
</evidence>
<dbReference type="InterPro" id="IPR034168">
    <property type="entry name" value="PPIE_RRM"/>
</dbReference>
<dbReference type="PROSITE" id="PS50102">
    <property type="entry name" value="RRM"/>
    <property type="match status" value="1"/>
</dbReference>
<proteinExistence type="predicted"/>
<dbReference type="InterPro" id="IPR012677">
    <property type="entry name" value="Nucleotide-bd_a/b_plait_sf"/>
</dbReference>
<evidence type="ECO:0000256" key="3">
    <source>
        <dbReference type="SAM" id="MobiDB-lite"/>
    </source>
</evidence>
<keyword evidence="1 2" id="KW-0694">RNA-binding</keyword>